<reference evidence="2" key="1">
    <citation type="submission" date="2018-06" db="EMBL/GenBank/DDBJ databases">
        <authorList>
            <person name="Zhirakovskaya E."/>
        </authorList>
    </citation>
    <scope>NUCLEOTIDE SEQUENCE</scope>
</reference>
<evidence type="ECO:0000313" key="2">
    <source>
        <dbReference type="EMBL" id="VAW15808.1"/>
    </source>
</evidence>
<evidence type="ECO:0008006" key="3">
    <source>
        <dbReference type="Google" id="ProtNLM"/>
    </source>
</evidence>
<protein>
    <recommendedName>
        <fullName evidence="3">Cobalt transporter subunit CbtB</fullName>
    </recommendedName>
</protein>
<dbReference type="AlphaFoldDB" id="A0A3B0TCN6"/>
<keyword evidence="1" id="KW-0812">Transmembrane</keyword>
<organism evidence="2">
    <name type="scientific">hydrothermal vent metagenome</name>
    <dbReference type="NCBI Taxonomy" id="652676"/>
    <lineage>
        <taxon>unclassified sequences</taxon>
        <taxon>metagenomes</taxon>
        <taxon>ecological metagenomes</taxon>
    </lineage>
</organism>
<keyword evidence="1" id="KW-0472">Membrane</keyword>
<accession>A0A3B0TCN6</accession>
<name>A0A3B0TCN6_9ZZZZ</name>
<gene>
    <name evidence="2" type="ORF">MNBD_BACTEROID05-531</name>
</gene>
<sequence length="62" mass="7208">MFQTLNEFTHQTIGISLNTVLQISIVLFVVACVVWTVFFTNYAPVHDFFHELRHGLYVIPCH</sequence>
<dbReference type="EMBL" id="UOEN01000290">
    <property type="protein sequence ID" value="VAW15808.1"/>
    <property type="molecule type" value="Genomic_DNA"/>
</dbReference>
<evidence type="ECO:0000256" key="1">
    <source>
        <dbReference type="SAM" id="Phobius"/>
    </source>
</evidence>
<keyword evidence="1" id="KW-1133">Transmembrane helix</keyword>
<dbReference type="Pfam" id="PF09489">
    <property type="entry name" value="CbtB"/>
    <property type="match status" value="1"/>
</dbReference>
<proteinExistence type="predicted"/>
<dbReference type="InterPro" id="IPR012667">
    <property type="entry name" value="CbtB_put"/>
</dbReference>
<feature type="transmembrane region" description="Helical" evidence="1">
    <location>
        <begin position="20"/>
        <end position="43"/>
    </location>
</feature>